<reference evidence="3 4" key="1">
    <citation type="journal article" date="2015" name="Genome Announc.">
        <title>Expanding the biotechnology potential of lactobacilli through comparative genomics of 213 strains and associated genera.</title>
        <authorList>
            <person name="Sun Z."/>
            <person name="Harris H.M."/>
            <person name="McCann A."/>
            <person name="Guo C."/>
            <person name="Argimon S."/>
            <person name="Zhang W."/>
            <person name="Yang X."/>
            <person name="Jeffery I.B."/>
            <person name="Cooney J.C."/>
            <person name="Kagawa T.F."/>
            <person name="Liu W."/>
            <person name="Song Y."/>
            <person name="Salvetti E."/>
            <person name="Wrobel A."/>
            <person name="Rasinkangas P."/>
            <person name="Parkhill J."/>
            <person name="Rea M.C."/>
            <person name="O'Sullivan O."/>
            <person name="Ritari J."/>
            <person name="Douillard F.P."/>
            <person name="Paul Ross R."/>
            <person name="Yang R."/>
            <person name="Briner A.E."/>
            <person name="Felis G.E."/>
            <person name="de Vos W.M."/>
            <person name="Barrangou R."/>
            <person name="Klaenhammer T.R."/>
            <person name="Caufield P.W."/>
            <person name="Cui Y."/>
            <person name="Zhang H."/>
            <person name="O'Toole P.W."/>
        </authorList>
    </citation>
    <scope>NUCLEOTIDE SEQUENCE [LARGE SCALE GENOMIC DNA]</scope>
    <source>
        <strain evidence="3 4">DSM 13343</strain>
    </source>
</reference>
<evidence type="ECO:0000313" key="4">
    <source>
        <dbReference type="Proteomes" id="UP000051790"/>
    </source>
</evidence>
<dbReference type="GO" id="GO:0003676">
    <property type="term" value="F:nucleic acid binding"/>
    <property type="evidence" value="ECO:0007669"/>
    <property type="project" value="InterPro"/>
</dbReference>
<organism evidence="3 4">
    <name type="scientific">Lacticaseibacillus manihotivorans DSM 13343 = JCM 12514</name>
    <dbReference type="NCBI Taxonomy" id="1423769"/>
    <lineage>
        <taxon>Bacteria</taxon>
        <taxon>Bacillati</taxon>
        <taxon>Bacillota</taxon>
        <taxon>Bacilli</taxon>
        <taxon>Lactobacillales</taxon>
        <taxon>Lactobacillaceae</taxon>
        <taxon>Lacticaseibacillus</taxon>
    </lineage>
</organism>
<dbReference type="Gene3D" id="3.10.310.30">
    <property type="match status" value="1"/>
</dbReference>
<protein>
    <submittedName>
        <fullName evidence="3">Phosphoesterase, DHH family protein</fullName>
    </submittedName>
</protein>
<comment type="caution">
    <text evidence="3">The sequence shown here is derived from an EMBL/GenBank/DDBJ whole genome shotgun (WGS) entry which is preliminary data.</text>
</comment>
<evidence type="ECO:0000313" key="3">
    <source>
        <dbReference type="EMBL" id="KRL39431.1"/>
    </source>
</evidence>
<dbReference type="PATRIC" id="fig|1423769.4.peg.2739"/>
<dbReference type="EMBL" id="AZEU01000295">
    <property type="protein sequence ID" value="KRL39431.1"/>
    <property type="molecule type" value="Genomic_DNA"/>
</dbReference>
<dbReference type="InterPro" id="IPR051319">
    <property type="entry name" value="Oligoribo/pAp-PDE_c-di-AMP_PDE"/>
</dbReference>
<dbReference type="PANTHER" id="PTHR47618">
    <property type="entry name" value="BIFUNCTIONAL OLIGORIBONUCLEASE AND PAP PHOSPHATASE NRNA"/>
    <property type="match status" value="1"/>
</dbReference>
<feature type="domain" description="DDH" evidence="1">
    <location>
        <begin position="16"/>
        <end position="150"/>
    </location>
</feature>
<dbReference type="InterPro" id="IPR001667">
    <property type="entry name" value="DDH_dom"/>
</dbReference>
<evidence type="ECO:0000259" key="2">
    <source>
        <dbReference type="Pfam" id="PF02272"/>
    </source>
</evidence>
<dbReference type="PANTHER" id="PTHR47618:SF1">
    <property type="entry name" value="BIFUNCTIONAL OLIGORIBONUCLEASE AND PAP PHOSPHATASE NRNA"/>
    <property type="match status" value="1"/>
</dbReference>
<evidence type="ECO:0000259" key="1">
    <source>
        <dbReference type="Pfam" id="PF01368"/>
    </source>
</evidence>
<dbReference type="OrthoDB" id="9803668at2"/>
<proteinExistence type="predicted"/>
<name>A0A0R1Q489_9LACO</name>
<accession>A0A0R1Q489</accession>
<dbReference type="Proteomes" id="UP000051790">
    <property type="component" value="Unassembled WGS sequence"/>
</dbReference>
<dbReference type="Pfam" id="PF01368">
    <property type="entry name" value="DHH"/>
    <property type="match status" value="1"/>
</dbReference>
<dbReference type="AlphaFoldDB" id="A0A0R1Q489"/>
<dbReference type="SUPFAM" id="SSF64182">
    <property type="entry name" value="DHH phosphoesterases"/>
    <property type="match status" value="1"/>
</dbReference>
<sequence length="312" mass="33819">MLTDLIAAITQADTLIIHRHINPDPDAFGSQMGLKALLQHQFPQKQVFAVGESQPNLNWIGTPDIIADTTYQDALVIVIDTANTARIADSRYTTGDQLMKIDHHPDREPFGDLSYVDTDASSSSEIVADLAKAAGWALTPEVARCLYAGILGDTGRFMFDLTTPKTLRVAADLMAQGIDAPAIARAEDQLTPNMAKLIGYALQHTEVTSAGAGSFILSTEIREKFDVPLGLEQLAVNYVGKLTTIDAWIMFTERPDGQYRCELRSKHQPINQIAVAFGGGGHPLASGAVAKDLATCQQMITTLDDLLKENVK</sequence>
<feature type="domain" description="DHHA1" evidence="2">
    <location>
        <begin position="235"/>
        <end position="309"/>
    </location>
</feature>
<gene>
    <name evidence="3" type="ORF">FD01_GL002537</name>
</gene>
<dbReference type="Gene3D" id="3.90.1640.10">
    <property type="entry name" value="inorganic pyrophosphatase (n-terminal core)"/>
    <property type="match status" value="1"/>
</dbReference>
<dbReference type="InterPro" id="IPR038763">
    <property type="entry name" value="DHH_sf"/>
</dbReference>
<dbReference type="Pfam" id="PF02272">
    <property type="entry name" value="DHHA1"/>
    <property type="match status" value="1"/>
</dbReference>
<dbReference type="RefSeq" id="WP_054715280.1">
    <property type="nucleotide sequence ID" value="NZ_AZEU01000295.1"/>
</dbReference>
<dbReference type="InterPro" id="IPR003156">
    <property type="entry name" value="DHHA1_dom"/>
</dbReference>
<keyword evidence="4" id="KW-1185">Reference proteome</keyword>